<reference evidence="1" key="1">
    <citation type="submission" date="2020-03" db="EMBL/GenBank/DDBJ databases">
        <title>The deep terrestrial virosphere.</title>
        <authorList>
            <person name="Holmfeldt K."/>
            <person name="Nilsson E."/>
            <person name="Simone D."/>
            <person name="Lopez-Fernandez M."/>
            <person name="Wu X."/>
            <person name="de Brujin I."/>
            <person name="Lundin D."/>
            <person name="Andersson A."/>
            <person name="Bertilsson S."/>
            <person name="Dopson M."/>
        </authorList>
    </citation>
    <scope>NUCLEOTIDE SEQUENCE</scope>
    <source>
        <strain evidence="1">MM415B03380</strain>
    </source>
</reference>
<gene>
    <name evidence="1" type="ORF">MM415B03380_0005</name>
</gene>
<organism evidence="1">
    <name type="scientific">viral metagenome</name>
    <dbReference type="NCBI Taxonomy" id="1070528"/>
    <lineage>
        <taxon>unclassified sequences</taxon>
        <taxon>metagenomes</taxon>
        <taxon>organismal metagenomes</taxon>
    </lineage>
</organism>
<dbReference type="AlphaFoldDB" id="A0A6M3L8R1"/>
<dbReference type="EMBL" id="MT142984">
    <property type="protein sequence ID" value="QJA91387.1"/>
    <property type="molecule type" value="Genomic_DNA"/>
</dbReference>
<accession>A0A6M3L8R1</accession>
<evidence type="ECO:0000313" key="1">
    <source>
        <dbReference type="EMBL" id="QJA91387.1"/>
    </source>
</evidence>
<name>A0A6M3L8R1_9ZZZZ</name>
<proteinExistence type="predicted"/>
<sequence>MDSLGNGYNPLRWDCEKKGCFNKLCRPKIEVFADCFPRRINFGDVDGIVEINGIGLMLEWKTGKGSISVGQRIMYEKLTKTGIITVLCVVGNAETMECRKYCLVYMGKKGKFKNADLAIIKNVIRRWVVFAEKRKNHDRHPED</sequence>
<protein>
    <submittedName>
        <fullName evidence="1">Uncharacterized protein</fullName>
    </submittedName>
</protein>